<dbReference type="InterPro" id="IPR023772">
    <property type="entry name" value="DNA-bd_HTH_TetR-type_CS"/>
</dbReference>
<dbReference type="PANTHER" id="PTHR47506">
    <property type="entry name" value="TRANSCRIPTIONAL REGULATORY PROTEIN"/>
    <property type="match status" value="1"/>
</dbReference>
<organism evidence="6">
    <name type="scientific">Paenibacillus ihbetae</name>
    <dbReference type="NCBI Taxonomy" id="1870820"/>
    <lineage>
        <taxon>Bacteria</taxon>
        <taxon>Bacillati</taxon>
        <taxon>Bacillota</taxon>
        <taxon>Bacilli</taxon>
        <taxon>Bacillales</taxon>
        <taxon>Paenibacillaceae</taxon>
        <taxon>Paenibacillus</taxon>
    </lineage>
</organism>
<keyword evidence="2 4" id="KW-0238">DNA-binding</keyword>
<dbReference type="PRINTS" id="PR00455">
    <property type="entry name" value="HTHTETR"/>
</dbReference>
<gene>
    <name evidence="6" type="ORF">BBD41_05605</name>
</gene>
<dbReference type="AlphaFoldDB" id="A0A1B2DWU1"/>
<keyword evidence="1" id="KW-0805">Transcription regulation</keyword>
<name>A0A1B2DWU1_9BACL</name>
<dbReference type="InterPro" id="IPR036271">
    <property type="entry name" value="Tet_transcr_reg_TetR-rel_C_sf"/>
</dbReference>
<feature type="DNA-binding region" description="H-T-H motif" evidence="4">
    <location>
        <begin position="32"/>
        <end position="51"/>
    </location>
</feature>
<dbReference type="PANTHER" id="PTHR47506:SF6">
    <property type="entry name" value="HTH-TYPE TRANSCRIPTIONAL REPRESSOR NEMR"/>
    <property type="match status" value="1"/>
</dbReference>
<evidence type="ECO:0000256" key="4">
    <source>
        <dbReference type="PROSITE-ProRule" id="PRU00335"/>
    </source>
</evidence>
<feature type="domain" description="HTH tetR-type" evidence="5">
    <location>
        <begin position="9"/>
        <end position="69"/>
    </location>
</feature>
<dbReference type="RefSeq" id="WP_007129508.1">
    <property type="nucleotide sequence ID" value="NZ_CP016809.1"/>
</dbReference>
<dbReference type="PROSITE" id="PS01081">
    <property type="entry name" value="HTH_TETR_1"/>
    <property type="match status" value="1"/>
</dbReference>
<dbReference type="PROSITE" id="PS50977">
    <property type="entry name" value="HTH_TETR_2"/>
    <property type="match status" value="1"/>
</dbReference>
<evidence type="ECO:0000256" key="2">
    <source>
        <dbReference type="ARBA" id="ARBA00023125"/>
    </source>
</evidence>
<evidence type="ECO:0000256" key="1">
    <source>
        <dbReference type="ARBA" id="ARBA00023015"/>
    </source>
</evidence>
<dbReference type="SUPFAM" id="SSF46689">
    <property type="entry name" value="Homeodomain-like"/>
    <property type="match status" value="1"/>
</dbReference>
<dbReference type="Pfam" id="PF08360">
    <property type="entry name" value="TetR_C_5"/>
    <property type="match status" value="1"/>
</dbReference>
<dbReference type="KEGG" id="pib:BBD41_05605"/>
<evidence type="ECO:0000259" key="5">
    <source>
        <dbReference type="PROSITE" id="PS50977"/>
    </source>
</evidence>
<dbReference type="GO" id="GO:0045892">
    <property type="term" value="P:negative regulation of DNA-templated transcription"/>
    <property type="evidence" value="ECO:0007669"/>
    <property type="project" value="InterPro"/>
</dbReference>
<dbReference type="GeneID" id="95407040"/>
<dbReference type="InterPro" id="IPR013571">
    <property type="entry name" value="Tscrpt_reg_QacR_C"/>
</dbReference>
<dbReference type="GO" id="GO:0003700">
    <property type="term" value="F:DNA-binding transcription factor activity"/>
    <property type="evidence" value="ECO:0007669"/>
    <property type="project" value="InterPro"/>
</dbReference>
<dbReference type="EMBL" id="CP016809">
    <property type="protein sequence ID" value="ANY72107.1"/>
    <property type="molecule type" value="Genomic_DNA"/>
</dbReference>
<dbReference type="Gene3D" id="1.10.357.10">
    <property type="entry name" value="Tetracycline Repressor, domain 2"/>
    <property type="match status" value="1"/>
</dbReference>
<proteinExistence type="predicted"/>
<sequence length="198" mass="23023">MNKKQQQSEDTKRRIAEAAKALFMQKGYKSTSIEDIVDATGSSKGNIYYHFKSKEGLFLHLIEEWDLEWFQKWMSTEEQYTTTMDKLFRMAEQLVKDDLNHPFTKALDEFITNNEAATEDVEQKISDIFNKRLEFNQQLLLQGIESGEFEKHNVEHLSIIFESLLAGLCQLTRITKLSDALPVYHSAMHVFLHGIAKK</sequence>
<dbReference type="InterPro" id="IPR001647">
    <property type="entry name" value="HTH_TetR"/>
</dbReference>
<evidence type="ECO:0000256" key="3">
    <source>
        <dbReference type="ARBA" id="ARBA00023163"/>
    </source>
</evidence>
<dbReference type="GO" id="GO:0003677">
    <property type="term" value="F:DNA binding"/>
    <property type="evidence" value="ECO:0007669"/>
    <property type="project" value="UniProtKB-UniRule"/>
</dbReference>
<reference evidence="6" key="1">
    <citation type="submission" date="2016-08" db="EMBL/GenBank/DDBJ databases">
        <title>Complete Genome Seqeunce of Paenibacillus sp. nov. IHBB 9852 from high altitute lake of Indian trans-Himalayas.</title>
        <authorList>
            <person name="Kiran S."/>
            <person name="Swarnkar M.K."/>
            <person name="Rana A."/>
            <person name="Tewari R."/>
            <person name="Gulati A."/>
        </authorList>
    </citation>
    <scope>NUCLEOTIDE SEQUENCE [LARGE SCALE GENOMIC DNA]</scope>
    <source>
        <strain evidence="6">IHBB 9852</strain>
    </source>
</reference>
<dbReference type="SUPFAM" id="SSF48498">
    <property type="entry name" value="Tetracyclin repressor-like, C-terminal domain"/>
    <property type="match status" value="1"/>
</dbReference>
<protein>
    <submittedName>
        <fullName evidence="6">TetR family transcriptional regulator</fullName>
    </submittedName>
</protein>
<accession>A0A1B2DWU1</accession>
<dbReference type="Pfam" id="PF00440">
    <property type="entry name" value="TetR_N"/>
    <property type="match status" value="1"/>
</dbReference>
<evidence type="ECO:0000313" key="6">
    <source>
        <dbReference type="EMBL" id="ANY72107.1"/>
    </source>
</evidence>
<dbReference type="Gene3D" id="1.10.10.60">
    <property type="entry name" value="Homeodomain-like"/>
    <property type="match status" value="1"/>
</dbReference>
<keyword evidence="3" id="KW-0804">Transcription</keyword>
<dbReference type="InterPro" id="IPR009057">
    <property type="entry name" value="Homeodomain-like_sf"/>
</dbReference>